<accession>A0A223LEV2</accession>
<keyword evidence="3 5" id="KW-0946">Virion</keyword>
<evidence type="ECO:0000256" key="3">
    <source>
        <dbReference type="ARBA" id="ARBA00022844"/>
    </source>
</evidence>
<proteinExistence type="inferred from homology"/>
<dbReference type="Gene3D" id="2.10.10.40">
    <property type="match status" value="1"/>
</dbReference>
<reference evidence="7 8" key="1">
    <citation type="submission" date="2017-07" db="EMBL/GenBank/DDBJ databases">
        <title>In vitro design and evaluation of phage cocktails against multidrug-resistant Aeromonas salmonicida.</title>
        <authorList>
            <person name="Chen L."/>
            <person name="Yuan S."/>
            <person name="Ma Y."/>
        </authorList>
    </citation>
    <scope>NUCLEOTIDE SEQUENCE [LARGE SCALE GENOMIC DNA]</scope>
</reference>
<comment type="subcellular location">
    <molecule>Capsid vertex protein</molecule>
    <subcellularLocation>
        <location evidence="5">Virion</location>
    </subcellularLocation>
    <text evidence="5">Part of the icosahedric capsid shell of the immature virion.</text>
</comment>
<dbReference type="GeneID" id="40089376"/>
<keyword evidence="8" id="KW-1185">Reference proteome</keyword>
<dbReference type="KEGG" id="vg:40089376"/>
<evidence type="ECO:0000256" key="2">
    <source>
        <dbReference type="ARBA" id="ARBA00022561"/>
    </source>
</evidence>
<comment type="PTM">
    <text evidence="5">Proteolytic cleavage at the N-terminus by the prohead core protein protease gives rise to the mature capsid vertex protein.</text>
</comment>
<feature type="site" description="Cleavage" evidence="5">
    <location>
        <begin position="10"/>
        <end position="11"/>
    </location>
</feature>
<comment type="subcellular location">
    <subcellularLocation>
        <location evidence="1">Virion</location>
    </subcellularLocation>
</comment>
<sequence length="410" mass="44915">MSRINDLISESTTTGANSQSRPALVGLTRAANNLIFTEMVAIQETNMPTSTLYGVKYLNPAGNQSFSSAATYMGSVGYRDSIPLAQLDTPMAKGYVFKDSNDVVYTATNPLTLTSSTGNIADAIGDAVMLGNLRIKSEAALAEEFEGASSFVETDFKFDRWTVPVRTRKLKTNISVELMQDLEANKMDGVGVVDDVLSTMISEDINKDIIQTLITVSRRYKVEDISPNGILDLTASTDAPVIGRTLYQQACEMKNQMLRNTSYEATYVLCTTRVSAMLEASGWMYANEDPLSAGTLRNGLKVYVDTVSSFDYLITGCKHYVNDIEHVGSLFYSPYIEADDLGAYKIINDSTSLQPSVGIMLRYGLSINPYTTRIGQSGERNVTGDDWDNLVGQSDMSYMLGVKLPRIIPV</sequence>
<name>A0A223LEV2_9CAUD</name>
<comment type="function">
    <text evidence="5">Capsid protein that self-associates to form pentons, building the capsid in association with hexamers of the major capsid protein and one dodecamer of the portal protein.</text>
</comment>
<comment type="subcellular location">
    <molecule>Mature capsid vertex protein</molecule>
    <subcellularLocation>
        <location evidence="5">Virion</location>
    </subcellularLocation>
    <text evidence="5">Part of the icosahedric capsid shell of the mature virion.</text>
</comment>
<feature type="chain" id="PRO_5023398224" description="Mature capsid vertex protein" evidence="5">
    <location>
        <begin position="11"/>
        <end position="410"/>
    </location>
</feature>
<dbReference type="GO" id="GO:0019028">
    <property type="term" value="C:viral capsid"/>
    <property type="evidence" value="ECO:0007669"/>
    <property type="project" value="UniProtKB-UniRule"/>
</dbReference>
<dbReference type="Pfam" id="PF07068">
    <property type="entry name" value="Gp23"/>
    <property type="match status" value="1"/>
</dbReference>
<dbReference type="InterPro" id="IPR038999">
    <property type="entry name" value="CAPSP"/>
</dbReference>
<feature type="region of interest" description="Disordered" evidence="6">
    <location>
        <begin position="1"/>
        <end position="20"/>
    </location>
</feature>
<evidence type="ECO:0000313" key="8">
    <source>
        <dbReference type="Proteomes" id="UP000221110"/>
    </source>
</evidence>
<keyword evidence="4 5" id="KW-0426">Late protein</keyword>
<dbReference type="InterPro" id="IPR010762">
    <property type="entry name" value="Gp23/Gp24_T4-like"/>
</dbReference>
<evidence type="ECO:0000256" key="4">
    <source>
        <dbReference type="ARBA" id="ARBA00022921"/>
    </source>
</evidence>
<evidence type="ECO:0000256" key="6">
    <source>
        <dbReference type="SAM" id="MobiDB-lite"/>
    </source>
</evidence>
<comment type="similarity">
    <text evidence="5">Belongs to the Tevenvirinae capsid vertex protein family.</text>
</comment>
<protein>
    <recommendedName>
        <fullName evidence="5">Capsid vertex protein</fullName>
    </recommendedName>
    <alternativeName>
        <fullName evidence="5">gp24</fullName>
    </alternativeName>
    <component>
        <recommendedName>
            <fullName evidence="5">Mature capsid vertex protein</fullName>
        </recommendedName>
        <alternativeName>
            <fullName evidence="5">gp24*</fullName>
        </alternativeName>
    </component>
</protein>
<feature type="chain" id="PRO_5023398226" description="Capsid vertex protein" evidence="5">
    <location>
        <begin position="1"/>
        <end position="410"/>
    </location>
</feature>
<comment type="subunit">
    <text evidence="5">Homopentamer. Interacts with the portal protein. Interacts with the major capsid protein that forms hexamers.</text>
</comment>
<feature type="compositionally biased region" description="Polar residues" evidence="6">
    <location>
        <begin position="8"/>
        <end position="20"/>
    </location>
</feature>
<evidence type="ECO:0000256" key="1">
    <source>
        <dbReference type="ARBA" id="ARBA00004328"/>
    </source>
</evidence>
<dbReference type="HAMAP" id="MF_04113">
    <property type="entry name" value="CAPSID_P_T4"/>
    <property type="match status" value="1"/>
</dbReference>
<evidence type="ECO:0000256" key="5">
    <source>
        <dbReference type="HAMAP-Rule" id="MF_04113"/>
    </source>
</evidence>
<dbReference type="EMBL" id="MF479730">
    <property type="protein sequence ID" value="ASU00555.1"/>
    <property type="molecule type" value="Genomic_DNA"/>
</dbReference>
<organism evidence="7 8">
    <name type="scientific">Aeromonas phage AS-gz</name>
    <dbReference type="NCBI Taxonomy" id="2026082"/>
    <lineage>
        <taxon>Viruses</taxon>
        <taxon>Duplodnaviria</taxon>
        <taxon>Heunggongvirae</taxon>
        <taxon>Uroviricota</taxon>
        <taxon>Caudoviricetes</taxon>
        <taxon>Pantevenvirales</taxon>
        <taxon>Straboviridae</taxon>
        <taxon>Tulanevirus</taxon>
        <taxon>Tulanevirus asgz</taxon>
    </lineage>
</organism>
<dbReference type="Proteomes" id="UP000221110">
    <property type="component" value="Segment"/>
</dbReference>
<dbReference type="Gene3D" id="3.30.2320.40">
    <property type="match status" value="1"/>
</dbReference>
<dbReference type="RefSeq" id="YP_009613006.1">
    <property type="nucleotide sequence ID" value="NC_042019.1"/>
</dbReference>
<evidence type="ECO:0000313" key="7">
    <source>
        <dbReference type="EMBL" id="ASU00555.1"/>
    </source>
</evidence>
<keyword evidence="2 5" id="KW-0167">Capsid protein</keyword>